<dbReference type="EMBL" id="CP001785">
    <property type="protein sequence ID" value="ACX52991.1"/>
    <property type="molecule type" value="Genomic_DNA"/>
</dbReference>
<dbReference type="STRING" id="429009.Adeg_1911"/>
<dbReference type="KEGG" id="adg:Adeg_1911"/>
<dbReference type="AlphaFoldDB" id="C9R9L2"/>
<reference evidence="1 2" key="1">
    <citation type="submission" date="2009-10" db="EMBL/GenBank/DDBJ databases">
        <title>Complete sequence of chromosome of Ammonifex degensii KC4.</title>
        <authorList>
            <consortium name="US DOE Joint Genome Institute"/>
            <person name="Kerfeld C."/>
            <person name="Goodner B."/>
            <person name="Huber H."/>
            <person name="Stetter K."/>
            <person name="Lucas S."/>
            <person name="Copeland A."/>
            <person name="Lapidus A."/>
            <person name="Glavina del Rio T."/>
            <person name="Dalin E."/>
            <person name="Tice H."/>
            <person name="Bruce D."/>
            <person name="Goodwin L."/>
            <person name="Pitluck S."/>
            <person name="Saunders E."/>
            <person name="Brettin T."/>
            <person name="Detter J.C."/>
            <person name="Han C."/>
            <person name="Larimer F."/>
            <person name="Land M."/>
            <person name="Hauser L."/>
            <person name="Kyrpides N."/>
            <person name="Ovchinnikova G."/>
            <person name="Richardson P."/>
        </authorList>
    </citation>
    <scope>NUCLEOTIDE SEQUENCE [LARGE SCALE GENOMIC DNA]</scope>
    <source>
        <strain evidence="2">DSM 10501 / KC4</strain>
    </source>
</reference>
<organism evidence="1 2">
    <name type="scientific">Ammonifex degensii (strain DSM 10501 / KC4)</name>
    <dbReference type="NCBI Taxonomy" id="429009"/>
    <lineage>
        <taxon>Bacteria</taxon>
        <taxon>Bacillati</taxon>
        <taxon>Bacillota</taxon>
        <taxon>Clostridia</taxon>
        <taxon>Thermoanaerobacterales</taxon>
        <taxon>Thermoanaerobacteraceae</taxon>
        <taxon>Ammonifex</taxon>
    </lineage>
</organism>
<evidence type="ECO:0000313" key="1">
    <source>
        <dbReference type="EMBL" id="ACX52991.1"/>
    </source>
</evidence>
<gene>
    <name evidence="1" type="ordered locus">Adeg_1911</name>
</gene>
<evidence type="ECO:0000313" key="2">
    <source>
        <dbReference type="Proteomes" id="UP000002620"/>
    </source>
</evidence>
<protein>
    <submittedName>
        <fullName evidence="1">Uncharacterized protein</fullName>
    </submittedName>
</protein>
<keyword evidence="2" id="KW-1185">Reference proteome</keyword>
<dbReference type="OrthoDB" id="1722416at2"/>
<name>C9R9L2_AMMDK</name>
<proteinExistence type="predicted"/>
<sequence length="212" mass="24261">MVLWLELTRRKYLLGEAVKTKLLTEAFPFTSVAEGIKVTVSGPSGHTRELDLALYDEQGVVWFLPGETGIYRLRATLLQDGVRYIAWTYLVVEEEREWQERKEESILYITPVFHEGSFLGAPICLRVSLGERPLAGQKCALTLAPWYREKVWQETDEEGRVWLDGRGWCYWEQEEKKLPALSFSPWGGCWLVITDCSLPSGEKVVATCTLNL</sequence>
<accession>C9R9L2</accession>
<dbReference type="Proteomes" id="UP000002620">
    <property type="component" value="Chromosome"/>
</dbReference>
<dbReference type="HOGENOM" id="CLU_1297650_0_0_9"/>